<dbReference type="EMBL" id="CM035435">
    <property type="protein sequence ID" value="KAH7289921.1"/>
    <property type="molecule type" value="Genomic_DNA"/>
</dbReference>
<dbReference type="EMBL" id="CM035435">
    <property type="protein sequence ID" value="KAH7289922.1"/>
    <property type="molecule type" value="Genomic_DNA"/>
</dbReference>
<sequence length="236" mass="27547">MERILSAIACLKQELDAIDEDLHMYIQKTMDAESQLLWAREKVKILVEDEKSSQISIISQERRLHSVELLLEKSLQYVMQEEKELQHVENSLQETSFKSRSSREEFISSCSLFQKQLESISSKRQILIKERDNLNAHIRELLITVDDAKVSEHSILEEKICCYKQLTHRNQGLFAQLEESAKRHEKMVDEVEMYNKILVELKINSSRVLGDIQENDDAIRELNDLMVGLQMQLSSL</sequence>
<keyword evidence="1" id="KW-0175">Coiled coil</keyword>
<proteinExistence type="predicted"/>
<accession>A0A8T2R2H0</accession>
<evidence type="ECO:0000256" key="1">
    <source>
        <dbReference type="SAM" id="Coils"/>
    </source>
</evidence>
<dbReference type="AlphaFoldDB" id="A0A8T2R2H0"/>
<reference evidence="2" key="1">
    <citation type="submission" date="2021-08" db="EMBL/GenBank/DDBJ databases">
        <title>WGS assembly of Ceratopteris richardii.</title>
        <authorList>
            <person name="Marchant D.B."/>
            <person name="Chen G."/>
            <person name="Jenkins J."/>
            <person name="Shu S."/>
            <person name="Leebens-Mack J."/>
            <person name="Grimwood J."/>
            <person name="Schmutz J."/>
            <person name="Soltis P."/>
            <person name="Soltis D."/>
            <person name="Chen Z.-H."/>
        </authorList>
    </citation>
    <scope>NUCLEOTIDE SEQUENCE</scope>
    <source>
        <strain evidence="2">Whitten #5841</strain>
        <tissue evidence="2">Leaf</tissue>
    </source>
</reference>
<dbReference type="OrthoDB" id="780314at2759"/>
<evidence type="ECO:0000313" key="2">
    <source>
        <dbReference type="EMBL" id="KAH7289921.1"/>
    </source>
</evidence>
<comment type="caution">
    <text evidence="2">The sequence shown here is derived from an EMBL/GenBank/DDBJ whole genome shotgun (WGS) entry which is preliminary data.</text>
</comment>
<dbReference type="OMA" id="DFKESSW"/>
<organism evidence="2 3">
    <name type="scientific">Ceratopteris richardii</name>
    <name type="common">Triangle waterfern</name>
    <dbReference type="NCBI Taxonomy" id="49495"/>
    <lineage>
        <taxon>Eukaryota</taxon>
        <taxon>Viridiplantae</taxon>
        <taxon>Streptophyta</taxon>
        <taxon>Embryophyta</taxon>
        <taxon>Tracheophyta</taxon>
        <taxon>Polypodiopsida</taxon>
        <taxon>Polypodiidae</taxon>
        <taxon>Polypodiales</taxon>
        <taxon>Pteridineae</taxon>
        <taxon>Pteridaceae</taxon>
        <taxon>Parkerioideae</taxon>
        <taxon>Ceratopteris</taxon>
    </lineage>
</organism>
<keyword evidence="3" id="KW-1185">Reference proteome</keyword>
<evidence type="ECO:0000313" key="3">
    <source>
        <dbReference type="Proteomes" id="UP000825935"/>
    </source>
</evidence>
<dbReference type="Proteomes" id="UP000825935">
    <property type="component" value="Chromosome 30"/>
</dbReference>
<gene>
    <name evidence="2" type="ORF">KP509_30G024100</name>
</gene>
<protein>
    <submittedName>
        <fullName evidence="2">Uncharacterized protein</fullName>
    </submittedName>
</protein>
<name>A0A8T2R2H0_CERRI</name>
<feature type="coiled-coil region" evidence="1">
    <location>
        <begin position="1"/>
        <end position="28"/>
    </location>
</feature>